<name>A0A328DNJ8_9ASTE</name>
<dbReference type="EMBL" id="NQVE01000116">
    <property type="protein sequence ID" value="RAL47184.1"/>
    <property type="molecule type" value="Genomic_DNA"/>
</dbReference>
<keyword evidence="2" id="KW-1185">Reference proteome</keyword>
<comment type="caution">
    <text evidence="1">The sequence shown here is derived from an EMBL/GenBank/DDBJ whole genome shotgun (WGS) entry which is preliminary data.</text>
</comment>
<protein>
    <submittedName>
        <fullName evidence="1">Uncharacterized protein</fullName>
    </submittedName>
</protein>
<evidence type="ECO:0000313" key="1">
    <source>
        <dbReference type="EMBL" id="RAL47184.1"/>
    </source>
</evidence>
<proteinExistence type="predicted"/>
<dbReference type="AlphaFoldDB" id="A0A328DNJ8"/>
<evidence type="ECO:0000313" key="2">
    <source>
        <dbReference type="Proteomes" id="UP000249390"/>
    </source>
</evidence>
<sequence length="268" mass="30494">MICDPVVNDYCVPKGLGGVGLKPQDSDCALFMDQLARQRFRVVRVPVPVDTTDGGDGFTVEVLSCDYGRWDWSEVVVLAPQPLVWKEPRSWNRKQHAVACNGLLHWLIFHSGQLVVYDPYINEVKAIIERPAEAAPMIHRLSLLRASCGSLWVAQYRPHYHPPKGWLIWQISPDYDGWIVRHRFKQSCIRGVFEMRLIRSMILLKSLAIHPNNSNILYVLWSEGSENVVGCLDLATMESKVLGSKTRASYTWHQTCVLTPPPSFLLDK</sequence>
<dbReference type="Proteomes" id="UP000249390">
    <property type="component" value="Unassembled WGS sequence"/>
</dbReference>
<accession>A0A328DNJ8</accession>
<gene>
    <name evidence="1" type="ORF">DM860_016999</name>
</gene>
<reference evidence="1 2" key="1">
    <citation type="submission" date="2018-06" db="EMBL/GenBank/DDBJ databases">
        <title>The Genome of Cuscuta australis (Dodder) Provides Insight into the Evolution of Plant Parasitism.</title>
        <authorList>
            <person name="Liu H."/>
        </authorList>
    </citation>
    <scope>NUCLEOTIDE SEQUENCE [LARGE SCALE GENOMIC DNA]</scope>
    <source>
        <strain evidence="2">cv. Yunnan</strain>
        <tissue evidence="1">Vines</tissue>
    </source>
</reference>
<organism evidence="1 2">
    <name type="scientific">Cuscuta australis</name>
    <dbReference type="NCBI Taxonomy" id="267555"/>
    <lineage>
        <taxon>Eukaryota</taxon>
        <taxon>Viridiplantae</taxon>
        <taxon>Streptophyta</taxon>
        <taxon>Embryophyta</taxon>
        <taxon>Tracheophyta</taxon>
        <taxon>Spermatophyta</taxon>
        <taxon>Magnoliopsida</taxon>
        <taxon>eudicotyledons</taxon>
        <taxon>Gunneridae</taxon>
        <taxon>Pentapetalae</taxon>
        <taxon>asterids</taxon>
        <taxon>lamiids</taxon>
        <taxon>Solanales</taxon>
        <taxon>Convolvulaceae</taxon>
        <taxon>Cuscuteae</taxon>
        <taxon>Cuscuta</taxon>
        <taxon>Cuscuta subgen. Grammica</taxon>
        <taxon>Cuscuta sect. Cleistogrammica</taxon>
    </lineage>
</organism>